<dbReference type="AlphaFoldDB" id="A0A1Y1Y6U6"/>
<sequence length="138" mass="15666">MSDKLDETREKGVQMIFEALKEDPVANEKQESILLQKAVNIEAEIYSEEHATNHEYKSNIRSKVLNLKDQNNPELRKRVVLGDLSAKEFSELNGEELASDQRKKENEEIREEGLKGAIGIDAMIPNSQPKMDLIDDGI</sequence>
<dbReference type="GO" id="GO:0006368">
    <property type="term" value="P:transcription elongation by RNA polymerase II"/>
    <property type="evidence" value="ECO:0007669"/>
    <property type="project" value="TreeGrafter"/>
</dbReference>
<dbReference type="InterPro" id="IPR003618">
    <property type="entry name" value="TFIIS_cen_dom"/>
</dbReference>
<keyword evidence="2" id="KW-0863">Zinc-finger</keyword>
<protein>
    <recommendedName>
        <fullName evidence="5">TFIIS central domain-containing protein</fullName>
    </recommendedName>
</protein>
<keyword evidence="8" id="KW-1185">Reference proteome</keyword>
<dbReference type="SUPFAM" id="SSF46942">
    <property type="entry name" value="Elongation factor TFIIS domain 2"/>
    <property type="match status" value="1"/>
</dbReference>
<evidence type="ECO:0000256" key="1">
    <source>
        <dbReference type="ARBA" id="ARBA00022723"/>
    </source>
</evidence>
<dbReference type="PANTHER" id="PTHR11477:SF0">
    <property type="entry name" value="IP08861P-RELATED"/>
    <property type="match status" value="1"/>
</dbReference>
<evidence type="ECO:0000259" key="5">
    <source>
        <dbReference type="PROSITE" id="PS51321"/>
    </source>
</evidence>
<dbReference type="PANTHER" id="PTHR11477">
    <property type="entry name" value="TRANSCRIPTION FACTOR S-II ZINC FINGER DOMAIN-CONTAINING PROTEIN"/>
    <property type="match status" value="1"/>
</dbReference>
<dbReference type="SMART" id="SM00510">
    <property type="entry name" value="TFS2M"/>
    <property type="match status" value="1"/>
</dbReference>
<dbReference type="Gene3D" id="1.10.472.30">
    <property type="entry name" value="Transcription elongation factor S-II, central domain"/>
    <property type="match status" value="1"/>
</dbReference>
<dbReference type="InterPro" id="IPR036575">
    <property type="entry name" value="TFIIS_cen_dom_sf"/>
</dbReference>
<evidence type="ECO:0000256" key="4">
    <source>
        <dbReference type="ARBA" id="ARBA00023242"/>
    </source>
</evidence>
<keyword evidence="1" id="KW-0479">Metal-binding</keyword>
<keyword evidence="3" id="KW-0862">Zinc</keyword>
<evidence type="ECO:0000313" key="6">
    <source>
        <dbReference type="EMBL" id="ORX77222.1"/>
    </source>
</evidence>
<dbReference type="STRING" id="1314790.A0A1Y1Y6U6"/>
<dbReference type="PROSITE" id="PS51321">
    <property type="entry name" value="TFIIS_CENTRAL"/>
    <property type="match status" value="1"/>
</dbReference>
<keyword evidence="4" id="KW-0539">Nucleus</keyword>
<dbReference type="EMBL" id="MCFE01000890">
    <property type="protein sequence ID" value="ORX77222.1"/>
    <property type="molecule type" value="Genomic_DNA"/>
</dbReference>
<proteinExistence type="predicted"/>
<dbReference type="GO" id="GO:0031564">
    <property type="term" value="P:transcription antitermination"/>
    <property type="evidence" value="ECO:0007669"/>
    <property type="project" value="TreeGrafter"/>
</dbReference>
<dbReference type="EMBL" id="MCFE01000227">
    <property type="protein sequence ID" value="ORX93689.1"/>
    <property type="molecule type" value="Genomic_DNA"/>
</dbReference>
<dbReference type="GO" id="GO:0000977">
    <property type="term" value="F:RNA polymerase II transcription regulatory region sequence-specific DNA binding"/>
    <property type="evidence" value="ECO:0007669"/>
    <property type="project" value="TreeGrafter"/>
</dbReference>
<feature type="domain" description="TFIIS central" evidence="5">
    <location>
        <begin position="8"/>
        <end position="125"/>
    </location>
</feature>
<dbReference type="Pfam" id="PF07500">
    <property type="entry name" value="TFIIS_M"/>
    <property type="match status" value="1"/>
</dbReference>
<dbReference type="InParanoid" id="A0A1Y1Y6U6"/>
<dbReference type="GO" id="GO:0006362">
    <property type="term" value="P:transcription elongation by RNA polymerase I"/>
    <property type="evidence" value="ECO:0007669"/>
    <property type="project" value="TreeGrafter"/>
</dbReference>
<evidence type="ECO:0000256" key="2">
    <source>
        <dbReference type="ARBA" id="ARBA00022771"/>
    </source>
</evidence>
<dbReference type="GO" id="GO:0001139">
    <property type="term" value="F:RNA polymerase II complex recruiting activity"/>
    <property type="evidence" value="ECO:0007669"/>
    <property type="project" value="TreeGrafter"/>
</dbReference>
<gene>
    <name evidence="7" type="ORF">K493DRAFT_408318</name>
    <name evidence="6" type="ORF">K493DRAFT_412501</name>
</gene>
<dbReference type="OrthoDB" id="44867at2759"/>
<organism evidence="7 8">
    <name type="scientific">Basidiobolus meristosporus CBS 931.73</name>
    <dbReference type="NCBI Taxonomy" id="1314790"/>
    <lineage>
        <taxon>Eukaryota</taxon>
        <taxon>Fungi</taxon>
        <taxon>Fungi incertae sedis</taxon>
        <taxon>Zoopagomycota</taxon>
        <taxon>Entomophthoromycotina</taxon>
        <taxon>Basidiobolomycetes</taxon>
        <taxon>Basidiobolales</taxon>
        <taxon>Basidiobolaceae</taxon>
        <taxon>Basidiobolus</taxon>
    </lineage>
</organism>
<comment type="caution">
    <text evidence="7">The sequence shown here is derived from an EMBL/GenBank/DDBJ whole genome shotgun (WGS) entry which is preliminary data.</text>
</comment>
<name>A0A1Y1Y6U6_9FUNG</name>
<reference evidence="7 8" key="1">
    <citation type="submission" date="2016-07" db="EMBL/GenBank/DDBJ databases">
        <title>Pervasive Adenine N6-methylation of Active Genes in Fungi.</title>
        <authorList>
            <consortium name="DOE Joint Genome Institute"/>
            <person name="Mondo S.J."/>
            <person name="Dannebaum R.O."/>
            <person name="Kuo R.C."/>
            <person name="Labutti K."/>
            <person name="Haridas S."/>
            <person name="Kuo A."/>
            <person name="Salamov A."/>
            <person name="Ahrendt S.R."/>
            <person name="Lipzen A."/>
            <person name="Sullivan W."/>
            <person name="Andreopoulos W.B."/>
            <person name="Clum A."/>
            <person name="Lindquist E."/>
            <person name="Daum C."/>
            <person name="Ramamoorthy G.K."/>
            <person name="Gryganskyi A."/>
            <person name="Culley D."/>
            <person name="Magnuson J.K."/>
            <person name="James T.Y."/>
            <person name="O'Malley M.A."/>
            <person name="Stajich J.E."/>
            <person name="Spatafora J.W."/>
            <person name="Visel A."/>
            <person name="Grigoriev I.V."/>
        </authorList>
    </citation>
    <scope>NUCLEOTIDE SEQUENCE [LARGE SCALE GENOMIC DNA]</scope>
    <source>
        <strain evidence="7 8">CBS 931.73</strain>
    </source>
</reference>
<evidence type="ECO:0000313" key="7">
    <source>
        <dbReference type="EMBL" id="ORX93689.1"/>
    </source>
</evidence>
<evidence type="ECO:0000313" key="8">
    <source>
        <dbReference type="Proteomes" id="UP000193498"/>
    </source>
</evidence>
<dbReference type="GO" id="GO:0008270">
    <property type="term" value="F:zinc ion binding"/>
    <property type="evidence" value="ECO:0007669"/>
    <property type="project" value="UniProtKB-KW"/>
</dbReference>
<accession>A0A1Y1Y6U6</accession>
<dbReference type="GO" id="GO:0031440">
    <property type="term" value="P:regulation of mRNA 3'-end processing"/>
    <property type="evidence" value="ECO:0007669"/>
    <property type="project" value="TreeGrafter"/>
</dbReference>
<dbReference type="Proteomes" id="UP000193498">
    <property type="component" value="Unassembled WGS sequence"/>
</dbReference>
<evidence type="ECO:0000256" key="3">
    <source>
        <dbReference type="ARBA" id="ARBA00022833"/>
    </source>
</evidence>
<dbReference type="GO" id="GO:0005634">
    <property type="term" value="C:nucleus"/>
    <property type="evidence" value="ECO:0007669"/>
    <property type="project" value="UniProtKB-SubCell"/>
</dbReference>